<dbReference type="GO" id="GO:0016020">
    <property type="term" value="C:membrane"/>
    <property type="evidence" value="ECO:0007669"/>
    <property type="project" value="UniProtKB-SubCell"/>
</dbReference>
<evidence type="ECO:0000256" key="1">
    <source>
        <dbReference type="ARBA" id="ARBA00004370"/>
    </source>
</evidence>
<dbReference type="Proteomes" id="UP000681722">
    <property type="component" value="Unassembled WGS sequence"/>
</dbReference>
<dbReference type="EMBL" id="CAJOBA010037851">
    <property type="protein sequence ID" value="CAF4050151.1"/>
    <property type="molecule type" value="Genomic_DNA"/>
</dbReference>
<gene>
    <name evidence="8" type="ORF">GPM918_LOCUS43137</name>
    <name evidence="7" type="ORF">OVA965_LOCUS25896</name>
    <name evidence="10" type="ORF">SRO942_LOCUS44543</name>
    <name evidence="9" type="ORF">TMI583_LOCUS26630</name>
</gene>
<feature type="transmembrane region" description="Helical" evidence="5">
    <location>
        <begin position="260"/>
        <end position="281"/>
    </location>
</feature>
<dbReference type="InterPro" id="IPR017452">
    <property type="entry name" value="GPCR_Rhodpsn_7TM"/>
</dbReference>
<evidence type="ECO:0000313" key="9">
    <source>
        <dbReference type="EMBL" id="CAF4050151.1"/>
    </source>
</evidence>
<dbReference type="Proteomes" id="UP000682733">
    <property type="component" value="Unassembled WGS sequence"/>
</dbReference>
<feature type="transmembrane region" description="Helical" evidence="5">
    <location>
        <begin position="220"/>
        <end position="240"/>
    </location>
</feature>
<evidence type="ECO:0000313" key="7">
    <source>
        <dbReference type="EMBL" id="CAF1242617.1"/>
    </source>
</evidence>
<dbReference type="Gene3D" id="1.20.1070.10">
    <property type="entry name" value="Rhodopsin 7-helix transmembrane proteins"/>
    <property type="match status" value="1"/>
</dbReference>
<evidence type="ECO:0000313" key="8">
    <source>
        <dbReference type="EMBL" id="CAF1611883.1"/>
    </source>
</evidence>
<evidence type="ECO:0000256" key="4">
    <source>
        <dbReference type="ARBA" id="ARBA00023136"/>
    </source>
</evidence>
<accession>A0A816BK84</accession>
<feature type="transmembrane region" description="Helical" evidence="5">
    <location>
        <begin position="15"/>
        <end position="40"/>
    </location>
</feature>
<feature type="transmembrane region" description="Helical" evidence="5">
    <location>
        <begin position="52"/>
        <end position="74"/>
    </location>
</feature>
<evidence type="ECO:0000256" key="3">
    <source>
        <dbReference type="ARBA" id="ARBA00022989"/>
    </source>
</evidence>
<dbReference type="EMBL" id="CAJOBC010105029">
    <property type="protein sequence ID" value="CAF4495241.1"/>
    <property type="molecule type" value="Genomic_DNA"/>
</dbReference>
<dbReference type="SUPFAM" id="SSF81321">
    <property type="entry name" value="Family A G protein-coupled receptor-like"/>
    <property type="match status" value="1"/>
</dbReference>
<dbReference type="EMBL" id="CAJNOK010016300">
    <property type="protein sequence ID" value="CAF1242617.1"/>
    <property type="molecule type" value="Genomic_DNA"/>
</dbReference>
<dbReference type="Proteomes" id="UP000663829">
    <property type="component" value="Unassembled WGS sequence"/>
</dbReference>
<dbReference type="PROSITE" id="PS50262">
    <property type="entry name" value="G_PROTEIN_RECEP_F1_2"/>
    <property type="match status" value="1"/>
</dbReference>
<proteinExistence type="predicted"/>
<evidence type="ECO:0000256" key="5">
    <source>
        <dbReference type="SAM" id="Phobius"/>
    </source>
</evidence>
<dbReference type="AlphaFoldDB" id="A0A816BK84"/>
<dbReference type="EMBL" id="CAJNOQ010038248">
    <property type="protein sequence ID" value="CAF1611883.1"/>
    <property type="molecule type" value="Genomic_DNA"/>
</dbReference>
<evidence type="ECO:0000313" key="11">
    <source>
        <dbReference type="Proteomes" id="UP000663829"/>
    </source>
</evidence>
<evidence type="ECO:0000259" key="6">
    <source>
        <dbReference type="PROSITE" id="PS50262"/>
    </source>
</evidence>
<feature type="transmembrane region" description="Helical" evidence="5">
    <location>
        <begin position="132"/>
        <end position="153"/>
    </location>
</feature>
<evidence type="ECO:0000313" key="10">
    <source>
        <dbReference type="EMBL" id="CAF4495241.1"/>
    </source>
</evidence>
<keyword evidence="11" id="KW-1185">Reference proteome</keyword>
<feature type="transmembrane region" description="Helical" evidence="5">
    <location>
        <begin position="173"/>
        <end position="199"/>
    </location>
</feature>
<comment type="caution">
    <text evidence="8">The sequence shown here is derived from an EMBL/GenBank/DDBJ whole genome shotgun (WGS) entry which is preliminary data.</text>
</comment>
<comment type="subcellular location">
    <subcellularLocation>
        <location evidence="1">Membrane</location>
    </subcellularLocation>
</comment>
<feature type="domain" description="G-protein coupled receptors family 1 profile" evidence="6">
    <location>
        <begin position="30"/>
        <end position="276"/>
    </location>
</feature>
<sequence length="323" mass="37308">MTSTSASINFITKQLQIYVGLFFITTGIIGSTIYFLLFFYSPKLNRRAYSHYILTLSLLSIIYLLNTLLSRVVINGFGIDLTTQSRFLCKFRAYSNQYLLLCFMYLFVLASFDRYTATKREVEERKWTRKKYVHRFIMINLLFWLVICIPHLIAYNIGSNGQCACLSSDYQLYLNYFAAPALVCLFPNMLVGVLGVLTYRNLTQLHQRQRSLERQLIRLNLSHICATVLSTTPYCLQRLYAVIYNAPKSTVQLALDSLFISIGQLSLGCCFASIFYTSFLTSKDIRMETSKLFLVVIRGKRQNQIQPTRTVTRLSTMAMRMMA</sequence>
<keyword evidence="2 5" id="KW-0812">Transmembrane</keyword>
<evidence type="ECO:0000256" key="2">
    <source>
        <dbReference type="ARBA" id="ARBA00022692"/>
    </source>
</evidence>
<reference evidence="8" key="1">
    <citation type="submission" date="2021-02" db="EMBL/GenBank/DDBJ databases">
        <authorList>
            <person name="Nowell W R."/>
        </authorList>
    </citation>
    <scope>NUCLEOTIDE SEQUENCE</scope>
</reference>
<name>A0A816BK84_9BILA</name>
<protein>
    <recommendedName>
        <fullName evidence="6">G-protein coupled receptors family 1 profile domain-containing protein</fullName>
    </recommendedName>
</protein>
<dbReference type="Proteomes" id="UP000677228">
    <property type="component" value="Unassembled WGS sequence"/>
</dbReference>
<keyword evidence="4 5" id="KW-0472">Membrane</keyword>
<keyword evidence="3 5" id="KW-1133">Transmembrane helix</keyword>
<feature type="transmembrane region" description="Helical" evidence="5">
    <location>
        <begin position="94"/>
        <end position="112"/>
    </location>
</feature>
<organism evidence="8 11">
    <name type="scientific">Didymodactylos carnosus</name>
    <dbReference type="NCBI Taxonomy" id="1234261"/>
    <lineage>
        <taxon>Eukaryota</taxon>
        <taxon>Metazoa</taxon>
        <taxon>Spiralia</taxon>
        <taxon>Gnathifera</taxon>
        <taxon>Rotifera</taxon>
        <taxon>Eurotatoria</taxon>
        <taxon>Bdelloidea</taxon>
        <taxon>Philodinida</taxon>
        <taxon>Philodinidae</taxon>
        <taxon>Didymodactylos</taxon>
    </lineage>
</organism>